<reference evidence="2 3" key="1">
    <citation type="submission" date="2018-10" db="EMBL/GenBank/DDBJ databases">
        <title>Fifty Aureobasidium pullulans genomes reveal a recombining polyextremotolerant generalist.</title>
        <authorList>
            <person name="Gostincar C."/>
            <person name="Turk M."/>
            <person name="Zajc J."/>
            <person name="Gunde-Cimerman N."/>
        </authorList>
    </citation>
    <scope>NUCLEOTIDE SEQUENCE [LARGE SCALE GENOMIC DNA]</scope>
    <source>
        <strain evidence="2 3">EXF-10659</strain>
    </source>
</reference>
<sequence length="159" mass="16459">MCSHPCKSFCNTKVPELLLLLFPFFIYIKVVQKHINPTFEQSSVSIKSIHQNGNHTHTYIKLYHKPDSRMSDNNNTQQPKQGGGGFFGGITNAAGGLASGVGGVASGTVNTVGGVVGNVGRGVGKTLSDASSGLENTAKGAGGSINDVTGAKSGQQPKK</sequence>
<name>A0A4S8Z332_AURPU</name>
<accession>A0A4S8Z332</accession>
<feature type="region of interest" description="Disordered" evidence="1">
    <location>
        <begin position="129"/>
        <end position="159"/>
    </location>
</feature>
<comment type="caution">
    <text evidence="2">The sequence shown here is derived from an EMBL/GenBank/DDBJ whole genome shotgun (WGS) entry which is preliminary data.</text>
</comment>
<dbReference type="AlphaFoldDB" id="A0A4S8Z332"/>
<organism evidence="2 3">
    <name type="scientific">Aureobasidium pullulans</name>
    <name type="common">Black yeast</name>
    <name type="synonym">Pullularia pullulans</name>
    <dbReference type="NCBI Taxonomy" id="5580"/>
    <lineage>
        <taxon>Eukaryota</taxon>
        <taxon>Fungi</taxon>
        <taxon>Dikarya</taxon>
        <taxon>Ascomycota</taxon>
        <taxon>Pezizomycotina</taxon>
        <taxon>Dothideomycetes</taxon>
        <taxon>Dothideomycetidae</taxon>
        <taxon>Dothideales</taxon>
        <taxon>Saccotheciaceae</taxon>
        <taxon>Aureobasidium</taxon>
    </lineage>
</organism>
<evidence type="ECO:0000313" key="3">
    <source>
        <dbReference type="Proteomes" id="UP000308802"/>
    </source>
</evidence>
<proteinExistence type="predicted"/>
<dbReference type="Proteomes" id="UP000308802">
    <property type="component" value="Unassembled WGS sequence"/>
</dbReference>
<evidence type="ECO:0000313" key="2">
    <source>
        <dbReference type="EMBL" id="THW61792.1"/>
    </source>
</evidence>
<gene>
    <name evidence="2" type="ORF">D6D19_09900</name>
</gene>
<evidence type="ECO:0000256" key="1">
    <source>
        <dbReference type="SAM" id="MobiDB-lite"/>
    </source>
</evidence>
<protein>
    <submittedName>
        <fullName evidence="2">Uncharacterized protein</fullName>
    </submittedName>
</protein>
<dbReference type="EMBL" id="QZAO01000624">
    <property type="protein sequence ID" value="THW61792.1"/>
    <property type="molecule type" value="Genomic_DNA"/>
</dbReference>